<dbReference type="SUPFAM" id="SSF161098">
    <property type="entry name" value="MetI-like"/>
    <property type="match status" value="1"/>
</dbReference>
<comment type="similarity">
    <text evidence="7">Belongs to the binding-protein-dependent transport system permease family.</text>
</comment>
<keyword evidence="6 7" id="KW-0472">Membrane</keyword>
<feature type="domain" description="ABC transmembrane type-1" evidence="8">
    <location>
        <begin position="73"/>
        <end position="285"/>
    </location>
</feature>
<keyword evidence="4 7" id="KW-0812">Transmembrane</keyword>
<dbReference type="PANTHER" id="PTHR43744:SF9">
    <property type="entry name" value="POLYGALACTURONAN_RHAMNOGALACTURONAN TRANSPORT SYSTEM PERMEASE PROTEIN YTCP"/>
    <property type="match status" value="1"/>
</dbReference>
<dbReference type="InterPro" id="IPR035906">
    <property type="entry name" value="MetI-like_sf"/>
</dbReference>
<keyword evidence="3" id="KW-1003">Cell membrane</keyword>
<protein>
    <submittedName>
        <fullName evidence="9">Carbohydrate ABC transporter permease</fullName>
    </submittedName>
</protein>
<dbReference type="OrthoDB" id="9810086at2"/>
<feature type="transmembrane region" description="Helical" evidence="7">
    <location>
        <begin position="108"/>
        <end position="128"/>
    </location>
</feature>
<dbReference type="Gene3D" id="1.10.3720.10">
    <property type="entry name" value="MetI-like"/>
    <property type="match status" value="1"/>
</dbReference>
<reference evidence="9 10" key="1">
    <citation type="submission" date="2018-11" db="EMBL/GenBank/DDBJ databases">
        <title>Genome sequencing of Paenibacillus sp. KCOM 3021 (= ChDC PVNT-B20).</title>
        <authorList>
            <person name="Kook J.-K."/>
            <person name="Park S.-N."/>
            <person name="Lim Y.K."/>
        </authorList>
    </citation>
    <scope>NUCLEOTIDE SEQUENCE [LARGE SCALE GENOMIC DNA]</scope>
    <source>
        <strain evidence="9 10">KCOM 3021</strain>
    </source>
</reference>
<dbReference type="CDD" id="cd06261">
    <property type="entry name" value="TM_PBP2"/>
    <property type="match status" value="1"/>
</dbReference>
<feature type="transmembrane region" description="Helical" evidence="7">
    <location>
        <begin position="72"/>
        <end position="96"/>
    </location>
</feature>
<dbReference type="GO" id="GO:0055085">
    <property type="term" value="P:transmembrane transport"/>
    <property type="evidence" value="ECO:0007669"/>
    <property type="project" value="InterPro"/>
</dbReference>
<evidence type="ECO:0000256" key="3">
    <source>
        <dbReference type="ARBA" id="ARBA00022475"/>
    </source>
</evidence>
<dbReference type="RefSeq" id="WP_128632420.1">
    <property type="nucleotide sequence ID" value="NZ_RRCN01000001.1"/>
</dbReference>
<evidence type="ECO:0000256" key="5">
    <source>
        <dbReference type="ARBA" id="ARBA00022989"/>
    </source>
</evidence>
<dbReference type="GO" id="GO:0005886">
    <property type="term" value="C:plasma membrane"/>
    <property type="evidence" value="ECO:0007669"/>
    <property type="project" value="UniProtKB-SubCell"/>
</dbReference>
<keyword evidence="10" id="KW-1185">Reference proteome</keyword>
<dbReference type="PANTHER" id="PTHR43744">
    <property type="entry name" value="ABC TRANSPORTER PERMEASE PROTEIN MG189-RELATED-RELATED"/>
    <property type="match status" value="1"/>
</dbReference>
<feature type="transmembrane region" description="Helical" evidence="7">
    <location>
        <begin position="266"/>
        <end position="285"/>
    </location>
</feature>
<organism evidence="9 10">
    <name type="scientific">Paenibacillus oralis</name>
    <dbReference type="NCBI Taxonomy" id="2490856"/>
    <lineage>
        <taxon>Bacteria</taxon>
        <taxon>Bacillati</taxon>
        <taxon>Bacillota</taxon>
        <taxon>Bacilli</taxon>
        <taxon>Bacillales</taxon>
        <taxon>Paenibacillaceae</taxon>
        <taxon>Paenibacillus</taxon>
    </lineage>
</organism>
<dbReference type="AlphaFoldDB" id="A0A3P3U493"/>
<evidence type="ECO:0000313" key="9">
    <source>
        <dbReference type="EMBL" id="RRJ64616.1"/>
    </source>
</evidence>
<evidence type="ECO:0000259" key="8">
    <source>
        <dbReference type="PROSITE" id="PS50928"/>
    </source>
</evidence>
<keyword evidence="2 7" id="KW-0813">Transport</keyword>
<evidence type="ECO:0000256" key="6">
    <source>
        <dbReference type="ARBA" id="ARBA00023136"/>
    </source>
</evidence>
<comment type="subcellular location">
    <subcellularLocation>
        <location evidence="1 7">Cell membrane</location>
        <topology evidence="1 7">Multi-pass membrane protein</topology>
    </subcellularLocation>
</comment>
<sequence>MRTREARVTQIIAHLVCGIIALCAILPFLLLIISSFTAEAWATEHGYSFFPGKLSLEAYKYIAVQWGTIGKAYFMTLVVTFIGTVVSVFITTLFAYGLSQSHIPGMKIVNFILIFTMLFNGGLVATYYTYVHYLDFKDTIWALLIPTLLMNAFNVILVKNYISYSIPGALKEAATIDGASEFRIFAKIIMPLSLPIIATIGLMTGLSYWNDWQNGMYYLSGRDGASLYTIQIILNNINENIQVLLQNASKAQSIGAKVSELPSTTIRMAIAAIGILPILVLYPFFQRYFVKGITLGGVKE</sequence>
<dbReference type="Pfam" id="PF00528">
    <property type="entry name" value="BPD_transp_1"/>
    <property type="match status" value="1"/>
</dbReference>
<name>A0A3P3U493_9BACL</name>
<evidence type="ECO:0000313" key="10">
    <source>
        <dbReference type="Proteomes" id="UP000267017"/>
    </source>
</evidence>
<keyword evidence="5 7" id="KW-1133">Transmembrane helix</keyword>
<evidence type="ECO:0000256" key="2">
    <source>
        <dbReference type="ARBA" id="ARBA00022448"/>
    </source>
</evidence>
<evidence type="ECO:0000256" key="4">
    <source>
        <dbReference type="ARBA" id="ARBA00022692"/>
    </source>
</evidence>
<gene>
    <name evidence="9" type="ORF">EHV15_18060</name>
</gene>
<dbReference type="Proteomes" id="UP000267017">
    <property type="component" value="Unassembled WGS sequence"/>
</dbReference>
<feature type="transmembrane region" description="Helical" evidence="7">
    <location>
        <begin position="12"/>
        <end position="33"/>
    </location>
</feature>
<feature type="transmembrane region" description="Helical" evidence="7">
    <location>
        <begin position="140"/>
        <end position="162"/>
    </location>
</feature>
<evidence type="ECO:0000256" key="7">
    <source>
        <dbReference type="RuleBase" id="RU363032"/>
    </source>
</evidence>
<comment type="caution">
    <text evidence="9">The sequence shown here is derived from an EMBL/GenBank/DDBJ whole genome shotgun (WGS) entry which is preliminary data.</text>
</comment>
<dbReference type="PROSITE" id="PS50928">
    <property type="entry name" value="ABC_TM1"/>
    <property type="match status" value="1"/>
</dbReference>
<proteinExistence type="inferred from homology"/>
<dbReference type="EMBL" id="RRCN01000001">
    <property type="protein sequence ID" value="RRJ64616.1"/>
    <property type="molecule type" value="Genomic_DNA"/>
</dbReference>
<feature type="transmembrane region" description="Helical" evidence="7">
    <location>
        <begin position="188"/>
        <end position="209"/>
    </location>
</feature>
<evidence type="ECO:0000256" key="1">
    <source>
        <dbReference type="ARBA" id="ARBA00004651"/>
    </source>
</evidence>
<dbReference type="InterPro" id="IPR000515">
    <property type="entry name" value="MetI-like"/>
</dbReference>
<accession>A0A3P3U493</accession>